<evidence type="ECO:0000313" key="2">
    <source>
        <dbReference type="Proteomes" id="UP000782901"/>
    </source>
</evidence>
<dbReference type="AlphaFoldDB" id="A0A943DR66"/>
<proteinExistence type="predicted"/>
<name>A0A943DR66_BACT4</name>
<dbReference type="EMBL" id="JAGZEE010000010">
    <property type="protein sequence ID" value="MBS5410789.1"/>
    <property type="molecule type" value="Genomic_DNA"/>
</dbReference>
<reference evidence="1" key="1">
    <citation type="submission" date="2021-02" db="EMBL/GenBank/DDBJ databases">
        <title>Infant gut strain persistence is associated with maternal origin, phylogeny, and functional potential including surface adhesion and iron acquisition.</title>
        <authorList>
            <person name="Lou Y.C."/>
        </authorList>
    </citation>
    <scope>NUCLEOTIDE SEQUENCE</scope>
    <source>
        <strain evidence="1">L3_082_243G1_dasL3_082_243G1_maxbin2.maxbin.015s ta_sub</strain>
    </source>
</reference>
<sequence length="100" mass="11290">MGTKILKEKSRVTQVDALAKVGEYEYQVSYSYDGNELRRLSCNIDKVTELNGTEDRVYSGHMSFENGNKSMNFPANVEVEPHVAIFEDILQEVRGDLTGI</sequence>
<evidence type="ECO:0000313" key="1">
    <source>
        <dbReference type="EMBL" id="MBS5410789.1"/>
    </source>
</evidence>
<organism evidence="1 2">
    <name type="scientific">Bacteroides thetaiotaomicron</name>
    <dbReference type="NCBI Taxonomy" id="818"/>
    <lineage>
        <taxon>Bacteria</taxon>
        <taxon>Pseudomonadati</taxon>
        <taxon>Bacteroidota</taxon>
        <taxon>Bacteroidia</taxon>
        <taxon>Bacteroidales</taxon>
        <taxon>Bacteroidaceae</taxon>
        <taxon>Bacteroides</taxon>
    </lineage>
</organism>
<comment type="caution">
    <text evidence="1">The sequence shown here is derived from an EMBL/GenBank/DDBJ whole genome shotgun (WGS) entry which is preliminary data.</text>
</comment>
<accession>A0A943DR66</accession>
<protein>
    <submittedName>
        <fullName evidence="1">Uncharacterized protein</fullName>
    </submittedName>
</protein>
<dbReference type="Proteomes" id="UP000782901">
    <property type="component" value="Unassembled WGS sequence"/>
</dbReference>
<gene>
    <name evidence="1" type="ORF">KHY35_08745</name>
</gene>
<dbReference type="RefSeq" id="WP_195741066.1">
    <property type="nucleotide sequence ID" value="NZ_JADMRY010000017.1"/>
</dbReference>